<gene>
    <name evidence="1" type="ORF">J1N35_017279</name>
</gene>
<dbReference type="EMBL" id="JAIQCV010000006">
    <property type="protein sequence ID" value="KAH1090022.1"/>
    <property type="molecule type" value="Genomic_DNA"/>
</dbReference>
<dbReference type="OrthoDB" id="10440120at2759"/>
<protein>
    <submittedName>
        <fullName evidence="1">Uncharacterized protein</fullName>
    </submittedName>
</protein>
<name>A0A9D4A3W9_9ROSI</name>
<dbReference type="Proteomes" id="UP000828251">
    <property type="component" value="Unassembled WGS sequence"/>
</dbReference>
<sequence>MGVVSNARGPGFECTKEHYLPLYEFGWKGLWMVNGEDPEMHHNAVVQGVKNMLRRTWEKRIFIGGRLNVDLGHRIMLYPICASNRMADCHARNIVEVDVRMLSAECFPSADQLRQFRCFHIFIEAKRRFMFIYRPLVFENVVATEAPINFLSRWNTADLELQLVTEDPPHKHVRGARDSFREVSSIKFKMEFVSSELWGQQLVLNSVAKKQVTSMIGKGDAKGSFQEVSSASFDKGKSKILVDISFIYSLKIYFI</sequence>
<comment type="caution">
    <text evidence="1">The sequence shown here is derived from an EMBL/GenBank/DDBJ whole genome shotgun (WGS) entry which is preliminary data.</text>
</comment>
<dbReference type="AlphaFoldDB" id="A0A9D4A3W9"/>
<evidence type="ECO:0000313" key="2">
    <source>
        <dbReference type="Proteomes" id="UP000828251"/>
    </source>
</evidence>
<evidence type="ECO:0000313" key="1">
    <source>
        <dbReference type="EMBL" id="KAH1090022.1"/>
    </source>
</evidence>
<keyword evidence="2" id="KW-1185">Reference proteome</keyword>
<reference evidence="1 2" key="1">
    <citation type="journal article" date="2021" name="Plant Biotechnol. J.">
        <title>Multi-omics assisted identification of the key and species-specific regulatory components of drought-tolerant mechanisms in Gossypium stocksii.</title>
        <authorList>
            <person name="Yu D."/>
            <person name="Ke L."/>
            <person name="Zhang D."/>
            <person name="Wu Y."/>
            <person name="Sun Y."/>
            <person name="Mei J."/>
            <person name="Sun J."/>
            <person name="Sun Y."/>
        </authorList>
    </citation>
    <scope>NUCLEOTIDE SEQUENCE [LARGE SCALE GENOMIC DNA]</scope>
    <source>
        <strain evidence="2">cv. E1</strain>
        <tissue evidence="1">Leaf</tissue>
    </source>
</reference>
<accession>A0A9D4A3W9</accession>
<proteinExistence type="predicted"/>
<organism evidence="1 2">
    <name type="scientific">Gossypium stocksii</name>
    <dbReference type="NCBI Taxonomy" id="47602"/>
    <lineage>
        <taxon>Eukaryota</taxon>
        <taxon>Viridiplantae</taxon>
        <taxon>Streptophyta</taxon>
        <taxon>Embryophyta</taxon>
        <taxon>Tracheophyta</taxon>
        <taxon>Spermatophyta</taxon>
        <taxon>Magnoliopsida</taxon>
        <taxon>eudicotyledons</taxon>
        <taxon>Gunneridae</taxon>
        <taxon>Pentapetalae</taxon>
        <taxon>rosids</taxon>
        <taxon>malvids</taxon>
        <taxon>Malvales</taxon>
        <taxon>Malvaceae</taxon>
        <taxon>Malvoideae</taxon>
        <taxon>Gossypium</taxon>
    </lineage>
</organism>